<proteinExistence type="predicted"/>
<dbReference type="Proteomes" id="UP000765509">
    <property type="component" value="Unassembled WGS sequence"/>
</dbReference>
<sequence>MAAKSRTLFADVTVNVVRIFRGEHLGDEDKAYFFVKVGLVVHEIHLESKNSEKLLLQSAMVNRELATSGLTNNLLADAKELVASPFSGESVGIRWYQKARKMIVSMAAFHLDTATWYEDSGYEQSELQTAPGIIMDYEEGGYYQIASNTFQTLLSEDSGDLEFRIMLARASANIIPCAPMKEQADNLMGEFSIQQNEAADAKWRDMPDVSHA</sequence>
<organism evidence="1 2">
    <name type="scientific">Austropuccinia psidii MF-1</name>
    <dbReference type="NCBI Taxonomy" id="1389203"/>
    <lineage>
        <taxon>Eukaryota</taxon>
        <taxon>Fungi</taxon>
        <taxon>Dikarya</taxon>
        <taxon>Basidiomycota</taxon>
        <taxon>Pucciniomycotina</taxon>
        <taxon>Pucciniomycetes</taxon>
        <taxon>Pucciniales</taxon>
        <taxon>Sphaerophragmiaceae</taxon>
        <taxon>Austropuccinia</taxon>
    </lineage>
</organism>
<keyword evidence="2" id="KW-1185">Reference proteome</keyword>
<reference evidence="1" key="1">
    <citation type="submission" date="2021-03" db="EMBL/GenBank/DDBJ databases">
        <title>Draft genome sequence of rust myrtle Austropuccinia psidii MF-1, a brazilian biotype.</title>
        <authorList>
            <person name="Quecine M.C."/>
            <person name="Pachon D.M.R."/>
            <person name="Bonatelli M.L."/>
            <person name="Correr F.H."/>
            <person name="Franceschini L.M."/>
            <person name="Leite T.F."/>
            <person name="Margarido G.R.A."/>
            <person name="Almeida C.A."/>
            <person name="Ferrarezi J.A."/>
            <person name="Labate C.A."/>
        </authorList>
    </citation>
    <scope>NUCLEOTIDE SEQUENCE</scope>
    <source>
        <strain evidence="1">MF-1</strain>
    </source>
</reference>
<dbReference type="AlphaFoldDB" id="A0A9Q3HEF1"/>
<dbReference type="EMBL" id="AVOT02015043">
    <property type="protein sequence ID" value="MBW0499015.1"/>
    <property type="molecule type" value="Genomic_DNA"/>
</dbReference>
<comment type="caution">
    <text evidence="1">The sequence shown here is derived from an EMBL/GenBank/DDBJ whole genome shotgun (WGS) entry which is preliminary data.</text>
</comment>
<evidence type="ECO:0000313" key="2">
    <source>
        <dbReference type="Proteomes" id="UP000765509"/>
    </source>
</evidence>
<gene>
    <name evidence="1" type="ORF">O181_038730</name>
</gene>
<protein>
    <submittedName>
        <fullName evidence="1">Uncharacterized protein</fullName>
    </submittedName>
</protein>
<name>A0A9Q3HEF1_9BASI</name>
<accession>A0A9Q3HEF1</accession>
<evidence type="ECO:0000313" key="1">
    <source>
        <dbReference type="EMBL" id="MBW0499015.1"/>
    </source>
</evidence>